<dbReference type="AlphaFoldDB" id="A0A0D1ZMU3"/>
<dbReference type="OrthoDB" id="3014581at2759"/>
<keyword evidence="4" id="KW-0804">Transcription</keyword>
<dbReference type="EMBL" id="KN847042">
    <property type="protein sequence ID" value="KIW29281.1"/>
    <property type="molecule type" value="Genomic_DNA"/>
</dbReference>
<dbReference type="Proteomes" id="UP000054466">
    <property type="component" value="Unassembled WGS sequence"/>
</dbReference>
<evidence type="ECO:0000259" key="7">
    <source>
        <dbReference type="PROSITE" id="PS50048"/>
    </source>
</evidence>
<dbReference type="HOGENOM" id="CLU_013260_0_0_1"/>
<dbReference type="SUPFAM" id="SSF57701">
    <property type="entry name" value="Zn2/Cys6 DNA-binding domain"/>
    <property type="match status" value="1"/>
</dbReference>
<sequence length="694" mass="78461">MEPRPDTKRVMRPRRPPRPPRPPRPVSCHYCRSKKLRCSRQFPCDNCAVKGLTCQLYDPARGPPLGEETQQEIPSALIRFSSGNSSRMRWSAKEGLSATNNVQLASWTKENTTPAPNLQSDTAADDVKLLESGMMDQSSAALFCPDKIVCRTCPVRQITRTTSYTYLDPPTPSYTVEPVKCVWLPRREEAKVFVDKYLRDITYIHHVVHAPSLRKLADGIYHELDQRQPIQPGRVALLLSIVASATFIWTTQDDHNLYRSVDDARNQSASWVIATLDMLDHSRRTTNGSIEDVQALILVSFLVCNMEGTSLRYFELVSRAITTARQLYLHRIDHPSRRPQIDSIQAEVGRRVWWYLAALDWILSRFPGPHEGICTVQPRQMMVNKPRNIPDEHVVEGLPLVGLHITQPTSMSYFLQRVRLGELCYQASNQSSTDNWEIATSDEIMEVDAQFEKFISDFPPFFNLEDDGDSTSADRASKDPAIIVQAYILTGMVQARRCKLHLPSLSRSPAEPRLARSRQICLDAARTIIAAERRLEKETAIPFALSRFRFGGTLYCLFLAIVTLLLDVCLNKAAAVDHEDRRRSELAQAFQILEEAQSQTAIATTLLESLQRLVHKYKVSLPAVGQDVSINRPVMPPADMPYGLGTGRSNTVPDPDVSNPEFPFFDEVWQTFEGGMQLDELDLESIFADINSFM</sequence>
<evidence type="ECO:0000313" key="9">
    <source>
        <dbReference type="Proteomes" id="UP000054466"/>
    </source>
</evidence>
<dbReference type="VEuPathDB" id="FungiDB:PV07_05106"/>
<reference evidence="8 9" key="1">
    <citation type="submission" date="2015-01" db="EMBL/GenBank/DDBJ databases">
        <title>The Genome Sequence of Cladophialophora immunda CBS83496.</title>
        <authorList>
            <consortium name="The Broad Institute Genomics Platform"/>
            <person name="Cuomo C."/>
            <person name="de Hoog S."/>
            <person name="Gorbushina A."/>
            <person name="Stielow B."/>
            <person name="Teixiera M."/>
            <person name="Abouelleil A."/>
            <person name="Chapman S.B."/>
            <person name="Priest M."/>
            <person name="Young S.K."/>
            <person name="Wortman J."/>
            <person name="Nusbaum C."/>
            <person name="Birren B."/>
        </authorList>
    </citation>
    <scope>NUCLEOTIDE SEQUENCE [LARGE SCALE GENOMIC DNA]</scope>
    <source>
        <strain evidence="8 9">CBS 83496</strain>
    </source>
</reference>
<proteinExistence type="predicted"/>
<evidence type="ECO:0000256" key="4">
    <source>
        <dbReference type="ARBA" id="ARBA00023163"/>
    </source>
</evidence>
<feature type="region of interest" description="Disordered" evidence="6">
    <location>
        <begin position="1"/>
        <end position="25"/>
    </location>
</feature>
<dbReference type="InterPro" id="IPR001138">
    <property type="entry name" value="Zn2Cys6_DnaBD"/>
</dbReference>
<dbReference type="GO" id="GO:0003677">
    <property type="term" value="F:DNA binding"/>
    <property type="evidence" value="ECO:0007669"/>
    <property type="project" value="UniProtKB-KW"/>
</dbReference>
<evidence type="ECO:0000256" key="5">
    <source>
        <dbReference type="ARBA" id="ARBA00023242"/>
    </source>
</evidence>
<comment type="subcellular location">
    <subcellularLocation>
        <location evidence="1">Nucleus</location>
    </subcellularLocation>
</comment>
<evidence type="ECO:0000256" key="6">
    <source>
        <dbReference type="SAM" id="MobiDB-lite"/>
    </source>
</evidence>
<dbReference type="Gene3D" id="4.10.240.10">
    <property type="entry name" value="Zn(2)-C6 fungal-type DNA-binding domain"/>
    <property type="match status" value="1"/>
</dbReference>
<keyword evidence="3" id="KW-0238">DNA-binding</keyword>
<dbReference type="PROSITE" id="PS50048">
    <property type="entry name" value="ZN2_CY6_FUNGAL_2"/>
    <property type="match status" value="1"/>
</dbReference>
<keyword evidence="5" id="KW-0539">Nucleus</keyword>
<dbReference type="CDD" id="cd00067">
    <property type="entry name" value="GAL4"/>
    <property type="match status" value="1"/>
</dbReference>
<dbReference type="PANTHER" id="PTHR31001:SF90">
    <property type="entry name" value="CENTROMERE DNA-BINDING PROTEIN COMPLEX CBF3 SUBUNIT B"/>
    <property type="match status" value="1"/>
</dbReference>
<organism evidence="8 9">
    <name type="scientific">Cladophialophora immunda</name>
    <dbReference type="NCBI Taxonomy" id="569365"/>
    <lineage>
        <taxon>Eukaryota</taxon>
        <taxon>Fungi</taxon>
        <taxon>Dikarya</taxon>
        <taxon>Ascomycota</taxon>
        <taxon>Pezizomycotina</taxon>
        <taxon>Eurotiomycetes</taxon>
        <taxon>Chaetothyriomycetidae</taxon>
        <taxon>Chaetothyriales</taxon>
        <taxon>Herpotrichiellaceae</taxon>
        <taxon>Cladophialophora</taxon>
    </lineage>
</organism>
<dbReference type="PROSITE" id="PS00463">
    <property type="entry name" value="ZN2_CY6_FUNGAL_1"/>
    <property type="match status" value="1"/>
</dbReference>
<gene>
    <name evidence="8" type="ORF">PV07_05106</name>
</gene>
<dbReference type="GO" id="GO:0000981">
    <property type="term" value="F:DNA-binding transcription factor activity, RNA polymerase II-specific"/>
    <property type="evidence" value="ECO:0007669"/>
    <property type="project" value="InterPro"/>
</dbReference>
<protein>
    <recommendedName>
        <fullName evidence="7">Zn(2)-C6 fungal-type domain-containing protein</fullName>
    </recommendedName>
</protein>
<dbReference type="Pfam" id="PF00172">
    <property type="entry name" value="Zn_clus"/>
    <property type="match status" value="1"/>
</dbReference>
<evidence type="ECO:0000256" key="1">
    <source>
        <dbReference type="ARBA" id="ARBA00004123"/>
    </source>
</evidence>
<dbReference type="RefSeq" id="XP_016249497.1">
    <property type="nucleotide sequence ID" value="XM_016391978.1"/>
</dbReference>
<dbReference type="GO" id="GO:0008270">
    <property type="term" value="F:zinc ion binding"/>
    <property type="evidence" value="ECO:0007669"/>
    <property type="project" value="InterPro"/>
</dbReference>
<name>A0A0D1ZMU3_9EURO</name>
<feature type="domain" description="Zn(2)-C6 fungal-type" evidence="7">
    <location>
        <begin position="27"/>
        <end position="56"/>
    </location>
</feature>
<dbReference type="STRING" id="569365.A0A0D1ZMU3"/>
<evidence type="ECO:0000256" key="2">
    <source>
        <dbReference type="ARBA" id="ARBA00023015"/>
    </source>
</evidence>
<evidence type="ECO:0000313" key="8">
    <source>
        <dbReference type="EMBL" id="KIW29281.1"/>
    </source>
</evidence>
<dbReference type="SMART" id="SM00066">
    <property type="entry name" value="GAL4"/>
    <property type="match status" value="1"/>
</dbReference>
<evidence type="ECO:0000256" key="3">
    <source>
        <dbReference type="ARBA" id="ARBA00023125"/>
    </source>
</evidence>
<keyword evidence="9" id="KW-1185">Reference proteome</keyword>
<accession>A0A0D1ZMU3</accession>
<dbReference type="InterPro" id="IPR050613">
    <property type="entry name" value="Sec_Metabolite_Reg"/>
</dbReference>
<dbReference type="PANTHER" id="PTHR31001">
    <property type="entry name" value="UNCHARACTERIZED TRANSCRIPTIONAL REGULATORY PROTEIN"/>
    <property type="match status" value="1"/>
</dbReference>
<dbReference type="GO" id="GO:0005634">
    <property type="term" value="C:nucleus"/>
    <property type="evidence" value="ECO:0007669"/>
    <property type="project" value="UniProtKB-SubCell"/>
</dbReference>
<dbReference type="CDD" id="cd12148">
    <property type="entry name" value="fungal_TF_MHR"/>
    <property type="match status" value="1"/>
</dbReference>
<dbReference type="GeneID" id="27344300"/>
<keyword evidence="2" id="KW-0805">Transcription regulation</keyword>
<dbReference type="InterPro" id="IPR036864">
    <property type="entry name" value="Zn2-C6_fun-type_DNA-bd_sf"/>
</dbReference>